<feature type="chain" id="PRO_5047138466" description="Lipoprotein SmpA/OmlA domain-containing protein" evidence="2">
    <location>
        <begin position="24"/>
        <end position="152"/>
    </location>
</feature>
<dbReference type="Proteomes" id="UP001168540">
    <property type="component" value="Unassembled WGS sequence"/>
</dbReference>
<organism evidence="3 4">
    <name type="scientific">Crenobacter oryzisoli</name>
    <dbReference type="NCBI Taxonomy" id="3056844"/>
    <lineage>
        <taxon>Bacteria</taxon>
        <taxon>Pseudomonadati</taxon>
        <taxon>Pseudomonadota</taxon>
        <taxon>Betaproteobacteria</taxon>
        <taxon>Neisseriales</taxon>
        <taxon>Neisseriaceae</taxon>
        <taxon>Crenobacter</taxon>
    </lineage>
</organism>
<keyword evidence="2" id="KW-0732">Signal</keyword>
<feature type="signal peptide" evidence="2">
    <location>
        <begin position="1"/>
        <end position="23"/>
    </location>
</feature>
<evidence type="ECO:0000313" key="3">
    <source>
        <dbReference type="EMBL" id="MDN0074342.1"/>
    </source>
</evidence>
<feature type="region of interest" description="Disordered" evidence="1">
    <location>
        <begin position="39"/>
        <end position="65"/>
    </location>
</feature>
<dbReference type="RefSeq" id="WP_289828908.1">
    <property type="nucleotide sequence ID" value="NZ_JAUEDK010000007.1"/>
</dbReference>
<sequence>MKKQTSMRTAAFALFIVAATTIAADWAMADTVQVTNSETDKTIASTQKPTEEPNSEGISGTSRPDSKLAKLKIGMKMDEVQEVMGHAPDKTNSYETGKRWIPFYFGSDARRLEALYKDDGCLTFTGGNVWGISGGELIHIEFDPTGKCFKKS</sequence>
<gene>
    <name evidence="3" type="ORF">QU481_05475</name>
</gene>
<protein>
    <recommendedName>
        <fullName evidence="5">Lipoprotein SmpA/OmlA domain-containing protein</fullName>
    </recommendedName>
</protein>
<name>A0ABT7XKL9_9NEIS</name>
<evidence type="ECO:0008006" key="5">
    <source>
        <dbReference type="Google" id="ProtNLM"/>
    </source>
</evidence>
<reference evidence="3" key="1">
    <citation type="submission" date="2023-06" db="EMBL/GenBank/DDBJ databases">
        <authorList>
            <person name="Zhang S."/>
        </authorList>
    </citation>
    <scope>NUCLEOTIDE SEQUENCE</scope>
    <source>
        <strain evidence="3">SG2303</strain>
    </source>
</reference>
<feature type="compositionally biased region" description="Polar residues" evidence="1">
    <location>
        <begin position="39"/>
        <end position="48"/>
    </location>
</feature>
<proteinExistence type="predicted"/>
<comment type="caution">
    <text evidence="3">The sequence shown here is derived from an EMBL/GenBank/DDBJ whole genome shotgun (WGS) entry which is preliminary data.</text>
</comment>
<evidence type="ECO:0000256" key="2">
    <source>
        <dbReference type="SAM" id="SignalP"/>
    </source>
</evidence>
<accession>A0ABT7XKL9</accession>
<keyword evidence="4" id="KW-1185">Reference proteome</keyword>
<evidence type="ECO:0000256" key="1">
    <source>
        <dbReference type="SAM" id="MobiDB-lite"/>
    </source>
</evidence>
<evidence type="ECO:0000313" key="4">
    <source>
        <dbReference type="Proteomes" id="UP001168540"/>
    </source>
</evidence>
<dbReference type="EMBL" id="JAUEDK010000007">
    <property type="protein sequence ID" value="MDN0074342.1"/>
    <property type="molecule type" value="Genomic_DNA"/>
</dbReference>